<protein>
    <submittedName>
        <fullName evidence="2">Uncharacterized protein</fullName>
    </submittedName>
</protein>
<name>A0A1Y1IH79_KLENI</name>
<dbReference type="EMBL" id="DF237539">
    <property type="protein sequence ID" value="GAQ90023.1"/>
    <property type="molecule type" value="Genomic_DNA"/>
</dbReference>
<keyword evidence="3" id="KW-1185">Reference proteome</keyword>
<feature type="region of interest" description="Disordered" evidence="1">
    <location>
        <begin position="1"/>
        <end position="31"/>
    </location>
</feature>
<gene>
    <name evidence="2" type="ORF">KFL_005900100</name>
</gene>
<reference evidence="2 3" key="1">
    <citation type="journal article" date="2014" name="Nat. Commun.">
        <title>Klebsormidium flaccidum genome reveals primary factors for plant terrestrial adaptation.</title>
        <authorList>
            <person name="Hori K."/>
            <person name="Maruyama F."/>
            <person name="Fujisawa T."/>
            <person name="Togashi T."/>
            <person name="Yamamoto N."/>
            <person name="Seo M."/>
            <person name="Sato S."/>
            <person name="Yamada T."/>
            <person name="Mori H."/>
            <person name="Tajima N."/>
            <person name="Moriyama T."/>
            <person name="Ikeuchi M."/>
            <person name="Watanabe M."/>
            <person name="Wada H."/>
            <person name="Kobayashi K."/>
            <person name="Saito M."/>
            <person name="Masuda T."/>
            <person name="Sasaki-Sekimoto Y."/>
            <person name="Mashiguchi K."/>
            <person name="Awai K."/>
            <person name="Shimojima M."/>
            <person name="Masuda S."/>
            <person name="Iwai M."/>
            <person name="Nobusawa T."/>
            <person name="Narise T."/>
            <person name="Kondo S."/>
            <person name="Saito H."/>
            <person name="Sato R."/>
            <person name="Murakawa M."/>
            <person name="Ihara Y."/>
            <person name="Oshima-Yamada Y."/>
            <person name="Ohtaka K."/>
            <person name="Satoh M."/>
            <person name="Sonobe K."/>
            <person name="Ishii M."/>
            <person name="Ohtani R."/>
            <person name="Kanamori-Sato M."/>
            <person name="Honoki R."/>
            <person name="Miyazaki D."/>
            <person name="Mochizuki H."/>
            <person name="Umetsu J."/>
            <person name="Higashi K."/>
            <person name="Shibata D."/>
            <person name="Kamiya Y."/>
            <person name="Sato N."/>
            <person name="Nakamura Y."/>
            <person name="Tabata S."/>
            <person name="Ida S."/>
            <person name="Kurokawa K."/>
            <person name="Ohta H."/>
        </authorList>
    </citation>
    <scope>NUCLEOTIDE SEQUENCE [LARGE SCALE GENOMIC DNA]</scope>
    <source>
        <strain evidence="2 3">NIES-2285</strain>
    </source>
</reference>
<sequence length="134" mass="14144">MAAKSAAETYLPQASIPPSRKDATSGPERCAPCHRADVDGRVDPRAAVPPADFACTRGCRKSTGAARMLLCDGCTGLAGIWSACPGPSQRSRKGTGSARKAKARMHWSLGQLRARVRWQLGWQDEGVLAAGPTV</sequence>
<evidence type="ECO:0000313" key="2">
    <source>
        <dbReference type="EMBL" id="GAQ90023.1"/>
    </source>
</evidence>
<dbReference type="Proteomes" id="UP000054558">
    <property type="component" value="Unassembled WGS sequence"/>
</dbReference>
<proteinExistence type="predicted"/>
<evidence type="ECO:0000256" key="1">
    <source>
        <dbReference type="SAM" id="MobiDB-lite"/>
    </source>
</evidence>
<evidence type="ECO:0000313" key="3">
    <source>
        <dbReference type="Proteomes" id="UP000054558"/>
    </source>
</evidence>
<organism evidence="2 3">
    <name type="scientific">Klebsormidium nitens</name>
    <name type="common">Green alga</name>
    <name type="synonym">Ulothrix nitens</name>
    <dbReference type="NCBI Taxonomy" id="105231"/>
    <lineage>
        <taxon>Eukaryota</taxon>
        <taxon>Viridiplantae</taxon>
        <taxon>Streptophyta</taxon>
        <taxon>Klebsormidiophyceae</taxon>
        <taxon>Klebsormidiales</taxon>
        <taxon>Klebsormidiaceae</taxon>
        <taxon>Klebsormidium</taxon>
    </lineage>
</organism>
<accession>A0A1Y1IH79</accession>
<dbReference type="AlphaFoldDB" id="A0A1Y1IH79"/>